<sequence length="244" mass="25846" precursor="true">MIRYQLFFAAALGCCSVASASITTSAVDDFSNTTNTATSEWSYRWSPDSVRDGDYPLLATNSDPATLWTPTTPYWNNGGSLPGVGVNQSGSAINISPPFLPFSWPTDTIWMHPPSTGFAVVTWTSPVTGTADIEFEFDDMDPNGAFANGVRWYVDVGDVSGSLANGSFVGGTGIMPMTVTDVAVNSGEQVHFIVDPFGDFSFDSTAFRATVTYVPEPASMALLGLGAASLFVTNRKSLCGPRAA</sequence>
<dbReference type="EMBL" id="CP036263">
    <property type="protein sequence ID" value="QDS97861.1"/>
    <property type="molecule type" value="Genomic_DNA"/>
</dbReference>
<evidence type="ECO:0000313" key="3">
    <source>
        <dbReference type="EMBL" id="QDS97861.1"/>
    </source>
</evidence>
<reference evidence="3 4" key="1">
    <citation type="submission" date="2019-02" db="EMBL/GenBank/DDBJ databases">
        <title>Deep-cultivation of Planctomycetes and their phenomic and genomic characterization uncovers novel biology.</title>
        <authorList>
            <person name="Wiegand S."/>
            <person name="Jogler M."/>
            <person name="Boedeker C."/>
            <person name="Pinto D."/>
            <person name="Vollmers J."/>
            <person name="Rivas-Marin E."/>
            <person name="Kohn T."/>
            <person name="Peeters S.H."/>
            <person name="Heuer A."/>
            <person name="Rast P."/>
            <person name="Oberbeckmann S."/>
            <person name="Bunk B."/>
            <person name="Jeske O."/>
            <person name="Meyerdierks A."/>
            <person name="Storesund J.E."/>
            <person name="Kallscheuer N."/>
            <person name="Luecker S."/>
            <person name="Lage O.M."/>
            <person name="Pohl T."/>
            <person name="Merkel B.J."/>
            <person name="Hornburger P."/>
            <person name="Mueller R.-W."/>
            <person name="Bruemmer F."/>
            <person name="Labrenz M."/>
            <person name="Spormann A.M."/>
            <person name="Op den Camp H."/>
            <person name="Overmann J."/>
            <person name="Amann R."/>
            <person name="Jetten M.S.M."/>
            <person name="Mascher T."/>
            <person name="Medema M.H."/>
            <person name="Devos D.P."/>
            <person name="Kaster A.-K."/>
            <person name="Ovreas L."/>
            <person name="Rohde M."/>
            <person name="Galperin M.Y."/>
            <person name="Jogler C."/>
        </authorList>
    </citation>
    <scope>NUCLEOTIDE SEQUENCE [LARGE SCALE GENOMIC DNA]</scope>
    <source>
        <strain evidence="3 4">HG15A2</strain>
    </source>
</reference>
<evidence type="ECO:0000256" key="1">
    <source>
        <dbReference type="SAM" id="SignalP"/>
    </source>
</evidence>
<dbReference type="NCBIfam" id="TIGR02595">
    <property type="entry name" value="PEP_CTERM"/>
    <property type="match status" value="1"/>
</dbReference>
<evidence type="ECO:0000259" key="2">
    <source>
        <dbReference type="Pfam" id="PF07589"/>
    </source>
</evidence>
<dbReference type="KEGG" id="amob:HG15A2_11290"/>
<dbReference type="InterPro" id="IPR013424">
    <property type="entry name" value="Ice-binding_C"/>
</dbReference>
<gene>
    <name evidence="3" type="ORF">HG15A2_11290</name>
</gene>
<feature type="domain" description="Ice-binding protein C-terminal" evidence="2">
    <location>
        <begin position="214"/>
        <end position="236"/>
    </location>
</feature>
<name>A0A517MSL0_9BACT</name>
<keyword evidence="1" id="KW-0732">Signal</keyword>
<dbReference type="Pfam" id="PF07589">
    <property type="entry name" value="PEP-CTERM"/>
    <property type="match status" value="1"/>
</dbReference>
<dbReference type="Proteomes" id="UP000319852">
    <property type="component" value="Chromosome"/>
</dbReference>
<feature type="signal peptide" evidence="1">
    <location>
        <begin position="1"/>
        <end position="20"/>
    </location>
</feature>
<dbReference type="AlphaFoldDB" id="A0A517MSL0"/>
<organism evidence="3 4">
    <name type="scientific">Adhaeretor mobilis</name>
    <dbReference type="NCBI Taxonomy" id="1930276"/>
    <lineage>
        <taxon>Bacteria</taxon>
        <taxon>Pseudomonadati</taxon>
        <taxon>Planctomycetota</taxon>
        <taxon>Planctomycetia</taxon>
        <taxon>Pirellulales</taxon>
        <taxon>Lacipirellulaceae</taxon>
        <taxon>Adhaeretor</taxon>
    </lineage>
</organism>
<feature type="chain" id="PRO_5022155734" description="Ice-binding protein C-terminal domain-containing protein" evidence="1">
    <location>
        <begin position="21"/>
        <end position="244"/>
    </location>
</feature>
<proteinExistence type="predicted"/>
<evidence type="ECO:0000313" key="4">
    <source>
        <dbReference type="Proteomes" id="UP000319852"/>
    </source>
</evidence>
<dbReference type="RefSeq" id="WP_145058575.1">
    <property type="nucleotide sequence ID" value="NZ_CP036263.1"/>
</dbReference>
<accession>A0A517MSL0</accession>
<dbReference type="OrthoDB" id="9828927at2"/>
<protein>
    <recommendedName>
        <fullName evidence="2">Ice-binding protein C-terminal domain-containing protein</fullName>
    </recommendedName>
</protein>
<keyword evidence="4" id="KW-1185">Reference proteome</keyword>